<dbReference type="Gene3D" id="2.60.40.10">
    <property type="entry name" value="Immunoglobulins"/>
    <property type="match status" value="2"/>
</dbReference>
<dbReference type="AlphaFoldDB" id="A0A6P5JJL1"/>
<dbReference type="PANTHER" id="PTHR31594:SF16">
    <property type="entry name" value="SI:CH211-281L24.3"/>
    <property type="match status" value="1"/>
</dbReference>
<evidence type="ECO:0000259" key="6">
    <source>
        <dbReference type="PROSITE" id="PS50853"/>
    </source>
</evidence>
<dbReference type="InterPro" id="IPR056072">
    <property type="entry name" value="SNTX_MACPF/CDC-like_dom"/>
</dbReference>
<dbReference type="InterPro" id="IPR036116">
    <property type="entry name" value="FN3_sf"/>
</dbReference>
<evidence type="ECO:0000256" key="5">
    <source>
        <dbReference type="SAM" id="Phobius"/>
    </source>
</evidence>
<name>A0A6P5JJL1_PHACI</name>
<dbReference type="InterPro" id="IPR006703">
    <property type="entry name" value="G_AIG1"/>
</dbReference>
<dbReference type="Proteomes" id="UP000515140">
    <property type="component" value="Unplaced"/>
</dbReference>
<evidence type="ECO:0000256" key="1">
    <source>
        <dbReference type="ARBA" id="ARBA00008535"/>
    </source>
</evidence>
<dbReference type="Pfam" id="PF00041">
    <property type="entry name" value="fn3"/>
    <property type="match status" value="2"/>
</dbReference>
<dbReference type="CDD" id="cd00063">
    <property type="entry name" value="FN3"/>
    <property type="match status" value="2"/>
</dbReference>
<keyword evidence="3" id="KW-0175">Coiled coil</keyword>
<dbReference type="Gene3D" id="3.40.50.300">
    <property type="entry name" value="P-loop containing nucleotide triphosphate hydrolases"/>
    <property type="match status" value="1"/>
</dbReference>
<reference evidence="9" key="1">
    <citation type="submission" date="2025-08" db="UniProtKB">
        <authorList>
            <consortium name="RefSeq"/>
        </authorList>
    </citation>
    <scope>IDENTIFICATION</scope>
    <source>
        <tissue evidence="9">Spleen</tissue>
    </source>
</reference>
<dbReference type="SUPFAM" id="SSF52540">
    <property type="entry name" value="P-loop containing nucleoside triphosphate hydrolases"/>
    <property type="match status" value="1"/>
</dbReference>
<keyword evidence="5" id="KW-0472">Membrane</keyword>
<dbReference type="InParanoid" id="A0A6P5JJL1"/>
<dbReference type="KEGG" id="pcw:110201946"/>
<keyword evidence="2" id="KW-0547">Nucleotide-binding</keyword>
<dbReference type="SUPFAM" id="SSF49265">
    <property type="entry name" value="Fibronectin type III"/>
    <property type="match status" value="1"/>
</dbReference>
<dbReference type="GeneID" id="110201946"/>
<dbReference type="Pfam" id="PF21109">
    <property type="entry name" value="Stonustoxin_helical"/>
    <property type="match status" value="1"/>
</dbReference>
<dbReference type="Pfam" id="PF04548">
    <property type="entry name" value="AIG1"/>
    <property type="match status" value="1"/>
</dbReference>
<dbReference type="FunFam" id="3.40.50.300:FF:000366">
    <property type="entry name" value="GTPase, IMAP family member 2"/>
    <property type="match status" value="1"/>
</dbReference>
<dbReference type="InterPro" id="IPR027417">
    <property type="entry name" value="P-loop_NTPase"/>
</dbReference>
<feature type="region of interest" description="Disordered" evidence="4">
    <location>
        <begin position="697"/>
        <end position="719"/>
    </location>
</feature>
<dbReference type="CDD" id="cd01852">
    <property type="entry name" value="AIG1"/>
    <property type="match status" value="1"/>
</dbReference>
<dbReference type="Pfam" id="PF18078">
    <property type="entry name" value="Thioredoxin_11"/>
    <property type="match status" value="1"/>
</dbReference>
<dbReference type="InterPro" id="IPR003961">
    <property type="entry name" value="FN3_dom"/>
</dbReference>
<feature type="coiled-coil region" evidence="3">
    <location>
        <begin position="956"/>
        <end position="1041"/>
    </location>
</feature>
<evidence type="ECO:0000259" key="7">
    <source>
        <dbReference type="PROSITE" id="PS51720"/>
    </source>
</evidence>
<dbReference type="InterPro" id="IPR052090">
    <property type="entry name" value="Cytolytic_pore-forming_toxin"/>
</dbReference>
<dbReference type="PROSITE" id="PS50853">
    <property type="entry name" value="FN3"/>
    <property type="match status" value="2"/>
</dbReference>
<comment type="similarity">
    <text evidence="1">Belongs to the TRAFAC class TrmE-Era-EngA-EngB-Septin-like GTPase superfamily. AIG1/Toc34/Toc159-like paraseptin GTPase family. IAN subfamily.</text>
</comment>
<feature type="domain" description="Fibronectin type-III" evidence="6">
    <location>
        <begin position="515"/>
        <end position="608"/>
    </location>
</feature>
<dbReference type="PANTHER" id="PTHR31594">
    <property type="entry name" value="AIG1-TYPE G DOMAIN-CONTAINING PROTEIN"/>
    <property type="match status" value="1"/>
</dbReference>
<keyword evidence="5" id="KW-1133">Transmembrane helix</keyword>
<evidence type="ECO:0000313" key="9">
    <source>
        <dbReference type="RefSeq" id="XP_020833508.1"/>
    </source>
</evidence>
<protein>
    <submittedName>
        <fullName evidence="9">Uncharacterized protein LOC110201946 isoform X1</fullName>
    </submittedName>
</protein>
<accession>A0A6P5JJL1</accession>
<proteinExistence type="inferred from homology"/>
<gene>
    <name evidence="9" type="primary">LOC110201946</name>
</gene>
<dbReference type="SMART" id="SM00060">
    <property type="entry name" value="FN3"/>
    <property type="match status" value="2"/>
</dbReference>
<feature type="domain" description="AIG1-type G" evidence="7">
    <location>
        <begin position="749"/>
        <end position="952"/>
    </location>
</feature>
<keyword evidence="5" id="KW-0812">Transmembrane</keyword>
<dbReference type="Pfam" id="PF24674">
    <property type="entry name" value="MACPF_SNTX"/>
    <property type="match status" value="1"/>
</dbReference>
<dbReference type="PROSITE" id="PS51720">
    <property type="entry name" value="G_AIG1"/>
    <property type="match status" value="1"/>
</dbReference>
<dbReference type="InterPro" id="IPR013783">
    <property type="entry name" value="Ig-like_fold"/>
</dbReference>
<dbReference type="InterPro" id="IPR048997">
    <property type="entry name" value="Stonustoxin-like_helical"/>
</dbReference>
<sequence length="1073" mass="120814">MAGKELPSSVTLETAMEIPALGRPLHLGTLYDCRSDTFIPGITLWDKETLERNVTTEEQCKTDFDILTSDSIDEKTKAMNISAELKASVLGGLVKIGGSAKYLCDTKTSQRQARVTLKYSMTTQYSHLTMNHLGYQNIAYHDVFDKGTATHVVTAVLYGAQAFFVFDQKVSTNENVKDIEGTLKNKVKKIPQVSGKAGGKMKMEHSKKKSTKEFRCKFYGDFVLQTNLMTYKDAVEAYASLPKLLRGRGVPLQVWLYPLEKLSSKAARLARGISISLVCNAQDTLEKLSECDKRCNDMLEAPELSVFPAIMEKVSLFQELNKQHRQLLQKEIAKALPLIRTGRAEEDELTSILIRESQSPFSTNRLSQFLDQKLQEMKVLKSYLTLLKEVPVIANQNEVDDVVIGSPHRFVLVFALTSLQEEPYLADWKQWLRNPASFSPDCEQKTYSSWVKDRETRRKARQLAESFSTFAKANHSTEKTHFIVASVPEQENKGVSIYLYEKGLQVSTNFELPVKPPPPQIGEVTHDCVELTVTSASRQEERITGYQVEYQVVGQEDWTAIPVSGKPEVFKVRGLQPSTEYLFRFAEVCEPGLSESSDVSLVVRTLPLTWPPGKPEAVVVGPQSVTLHWDGPRVVGAGVKIKDYRIEYREESEAVGEEGEGEWHEQRTGNEGTYCDVDGLTPQTVYRFRVSAVCDGGRTSDSSDKSDPVRTLPTTEEATVSGRRLIQGTLPILFPSFDEPDNSGGDSREPELRIVLVGKTGVGKSATGNTILSRKEFKSKCSGKSLTKVCRKARGRWNGRDISVVDTPGIFDTDTAEKENLEEIAHFMTLSSPGPHALLLVLQVGRFTKEEKAAVERLCNILGAEAVKFLIIVFTGKDKLGEESIGDFLETIDDSYFKELLEKCEHRCCAFDNNASGALTHAQVSELMAMVEKMVQDNGGTHYTNNIYESVEALLQEDTEARQQRYKKQFEKEREEIRKKYEKLTEGLKKKMKKLGKENEQYEKQKEELEKKKKIFENKKKAELEELNLIYKKNYKRARGEAENNWNTLFQIAGFILSCVLSVGIHVFLKKAF</sequence>
<evidence type="ECO:0000256" key="2">
    <source>
        <dbReference type="ARBA" id="ARBA00022741"/>
    </source>
</evidence>
<keyword evidence="8" id="KW-1185">Reference proteome</keyword>
<feature type="transmembrane region" description="Helical" evidence="5">
    <location>
        <begin position="1049"/>
        <end position="1069"/>
    </location>
</feature>
<dbReference type="RefSeq" id="XP_020833508.1">
    <property type="nucleotide sequence ID" value="XM_020977849.1"/>
</dbReference>
<dbReference type="InterPro" id="IPR040581">
    <property type="entry name" value="Thioredoxin_11"/>
</dbReference>
<organism evidence="8 9">
    <name type="scientific">Phascolarctos cinereus</name>
    <name type="common">Koala</name>
    <dbReference type="NCBI Taxonomy" id="38626"/>
    <lineage>
        <taxon>Eukaryota</taxon>
        <taxon>Metazoa</taxon>
        <taxon>Chordata</taxon>
        <taxon>Craniata</taxon>
        <taxon>Vertebrata</taxon>
        <taxon>Euteleostomi</taxon>
        <taxon>Mammalia</taxon>
        <taxon>Metatheria</taxon>
        <taxon>Diprotodontia</taxon>
        <taxon>Phascolarctidae</taxon>
        <taxon>Phascolarctos</taxon>
    </lineage>
</organism>
<evidence type="ECO:0000256" key="3">
    <source>
        <dbReference type="SAM" id="Coils"/>
    </source>
</evidence>
<dbReference type="GO" id="GO:0005525">
    <property type="term" value="F:GTP binding"/>
    <property type="evidence" value="ECO:0007669"/>
    <property type="project" value="InterPro"/>
</dbReference>
<evidence type="ECO:0000256" key="4">
    <source>
        <dbReference type="SAM" id="MobiDB-lite"/>
    </source>
</evidence>
<evidence type="ECO:0000313" key="8">
    <source>
        <dbReference type="Proteomes" id="UP000515140"/>
    </source>
</evidence>
<feature type="domain" description="Fibronectin type-III" evidence="6">
    <location>
        <begin position="611"/>
        <end position="714"/>
    </location>
</feature>